<evidence type="ECO:0000256" key="2">
    <source>
        <dbReference type="SAM" id="SignalP"/>
    </source>
</evidence>
<sequence length="599" mass="68638">STLIKFLLLLSDTCLGSISLSKAERLLNAIVGENSDVEELSDGEEADPGVELLHDKDYIPPDLSESDQQSSDSDSEPPPSTECARKRKRGRSVEPGSSKNTSRVRWKSSAFTPDIVQFEAEEETLHERHNWQPLDYMEQYIDRELMNLIANCTNIYNFFGASIFMSCVSYPQLRMFWSSALRIPAISDKLKRDRFFKLRKHLKVVIDSDISEDMRKADKFWKTRPFIDHILKGCLLQARPECVSIDEQMIPFTGACPFRQYVPLKPNPVGMKNFVLATAGGIVLDFEVYQGANSLRSQIQDAEELGLGVLVIARLAKTLHPGTKVYCDRFFTSMKAVDQMLEKQVYLTGTIMKNRVTEPLQKLPSDQDMKEQGRGASASVTRGDGKVCVVKWYDNKAVLMLSTVHAEQPEDVCQRWSKKDKQYVSVMRPSIVREYNTKMGGVDLTDRMMRYYRMSVRTKKWTIRMLMHFLDLALANSWLLYRQDNTLCGTPKRDMMQFLQFRMTVAQAYLKENAHPLQQGSRHQITPVPHVSIRTTSTKHLPEMVNLKNPMRCRQTGCSGKSRVRCMTCNMFLCFIRHVMSCNEHARICVQGATPFRRV</sequence>
<feature type="chain" id="PRO_5018777257" description="PiggyBac transposable element-derived protein domain-containing protein" evidence="2">
    <location>
        <begin position="24"/>
        <end position="599"/>
    </location>
</feature>
<keyword evidence="2" id="KW-0732">Signal</keyword>
<evidence type="ECO:0000313" key="4">
    <source>
        <dbReference type="Ensembl" id="ENSMALP00000010800.1"/>
    </source>
</evidence>
<feature type="region of interest" description="Disordered" evidence="1">
    <location>
        <begin position="361"/>
        <end position="380"/>
    </location>
</feature>
<dbReference type="InterPro" id="IPR029526">
    <property type="entry name" value="PGBD"/>
</dbReference>
<protein>
    <recommendedName>
        <fullName evidence="3">PiggyBac transposable element-derived protein domain-containing protein</fullName>
    </recommendedName>
</protein>
<dbReference type="AlphaFoldDB" id="A0A3Q3J2S4"/>
<accession>A0A3Q3J2S4</accession>
<reference evidence="4" key="1">
    <citation type="submission" date="2025-08" db="UniProtKB">
        <authorList>
            <consortium name="Ensembl"/>
        </authorList>
    </citation>
    <scope>IDENTIFICATION</scope>
</reference>
<proteinExistence type="predicted"/>
<name>A0A3Q3J2S4_MONAL</name>
<dbReference type="Ensembl" id="ENSMALT00000011029.1">
    <property type="protein sequence ID" value="ENSMALP00000010800.1"/>
    <property type="gene ID" value="ENSMALG00000007637.1"/>
</dbReference>
<dbReference type="Proteomes" id="UP000261600">
    <property type="component" value="Unplaced"/>
</dbReference>
<dbReference type="PANTHER" id="PTHR47272">
    <property type="entry name" value="DDE_TNP_1_7 DOMAIN-CONTAINING PROTEIN"/>
    <property type="match status" value="1"/>
</dbReference>
<keyword evidence="5" id="KW-1185">Reference proteome</keyword>
<evidence type="ECO:0000256" key="1">
    <source>
        <dbReference type="SAM" id="MobiDB-lite"/>
    </source>
</evidence>
<reference evidence="4" key="2">
    <citation type="submission" date="2025-09" db="UniProtKB">
        <authorList>
            <consortium name="Ensembl"/>
        </authorList>
    </citation>
    <scope>IDENTIFICATION</scope>
</reference>
<dbReference type="PANTHER" id="PTHR47272:SF2">
    <property type="entry name" value="PIGGYBAC TRANSPOSABLE ELEMENT-DERIVED PROTEIN 3-LIKE"/>
    <property type="match status" value="1"/>
</dbReference>
<dbReference type="Pfam" id="PF13843">
    <property type="entry name" value="DDE_Tnp_1_7"/>
    <property type="match status" value="1"/>
</dbReference>
<feature type="signal peptide" evidence="2">
    <location>
        <begin position="1"/>
        <end position="23"/>
    </location>
</feature>
<evidence type="ECO:0000259" key="3">
    <source>
        <dbReference type="Pfam" id="PF13843"/>
    </source>
</evidence>
<feature type="domain" description="PiggyBac transposable element-derived protein" evidence="3">
    <location>
        <begin position="154"/>
        <end position="478"/>
    </location>
</feature>
<feature type="region of interest" description="Disordered" evidence="1">
    <location>
        <begin position="54"/>
        <end position="105"/>
    </location>
</feature>
<organism evidence="4 5">
    <name type="scientific">Monopterus albus</name>
    <name type="common">Swamp eel</name>
    <dbReference type="NCBI Taxonomy" id="43700"/>
    <lineage>
        <taxon>Eukaryota</taxon>
        <taxon>Metazoa</taxon>
        <taxon>Chordata</taxon>
        <taxon>Craniata</taxon>
        <taxon>Vertebrata</taxon>
        <taxon>Euteleostomi</taxon>
        <taxon>Actinopterygii</taxon>
        <taxon>Neopterygii</taxon>
        <taxon>Teleostei</taxon>
        <taxon>Neoteleostei</taxon>
        <taxon>Acanthomorphata</taxon>
        <taxon>Anabantaria</taxon>
        <taxon>Synbranchiformes</taxon>
        <taxon>Synbranchidae</taxon>
        <taxon>Monopterus</taxon>
    </lineage>
</organism>
<feature type="compositionally biased region" description="Low complexity" evidence="1">
    <location>
        <begin position="60"/>
        <end position="72"/>
    </location>
</feature>
<evidence type="ECO:0000313" key="5">
    <source>
        <dbReference type="Proteomes" id="UP000261600"/>
    </source>
</evidence>